<protein>
    <submittedName>
        <fullName evidence="4">Integrase</fullName>
    </submittedName>
</protein>
<feature type="domain" description="Tyr recombinase" evidence="3">
    <location>
        <begin position="407"/>
        <end position="619"/>
    </location>
</feature>
<gene>
    <name evidence="4" type="ORF">ABW05_31940</name>
</gene>
<dbReference type="InterPro" id="IPR013762">
    <property type="entry name" value="Integrase-like_cat_sf"/>
</dbReference>
<dbReference type="Gene3D" id="1.10.443.10">
    <property type="entry name" value="Intergrase catalytic core"/>
    <property type="match status" value="1"/>
</dbReference>
<dbReference type="Pfam" id="PF00589">
    <property type="entry name" value="Phage_integrase"/>
    <property type="match status" value="1"/>
</dbReference>
<evidence type="ECO:0000256" key="2">
    <source>
        <dbReference type="SAM" id="Coils"/>
    </source>
</evidence>
<reference evidence="4 5" key="1">
    <citation type="submission" date="2015-05" db="EMBL/GenBank/DDBJ databases">
        <title>Genome sequence of Mycobacterium senegalense.</title>
        <authorList>
            <person name="Greninger A.L."/>
            <person name="Miller S."/>
        </authorList>
    </citation>
    <scope>NUCLEOTIDE SEQUENCE [LARGE SCALE GENOMIC DNA]</scope>
    <source>
        <strain evidence="4 5">CK2</strain>
    </source>
</reference>
<dbReference type="PROSITE" id="PS51898">
    <property type="entry name" value="TYR_RECOMBINASE"/>
    <property type="match status" value="1"/>
</dbReference>
<keyword evidence="5" id="KW-1185">Reference proteome</keyword>
<evidence type="ECO:0000313" key="4">
    <source>
        <dbReference type="EMBL" id="KLO47871.1"/>
    </source>
</evidence>
<feature type="coiled-coil region" evidence="2">
    <location>
        <begin position="686"/>
        <end position="739"/>
    </location>
</feature>
<name>A0ABR5FMV7_9MYCO</name>
<dbReference type="Proteomes" id="UP000036499">
    <property type="component" value="Unassembled WGS sequence"/>
</dbReference>
<evidence type="ECO:0000256" key="1">
    <source>
        <dbReference type="ARBA" id="ARBA00023172"/>
    </source>
</evidence>
<proteinExistence type="predicted"/>
<dbReference type="InterPro" id="IPR002104">
    <property type="entry name" value="Integrase_catalytic"/>
</dbReference>
<evidence type="ECO:0000313" key="5">
    <source>
        <dbReference type="Proteomes" id="UP000036499"/>
    </source>
</evidence>
<organism evidence="4 5">
    <name type="scientific">Mycolicibacterium senegalense</name>
    <dbReference type="NCBI Taxonomy" id="1796"/>
    <lineage>
        <taxon>Bacteria</taxon>
        <taxon>Bacillati</taxon>
        <taxon>Actinomycetota</taxon>
        <taxon>Actinomycetes</taxon>
        <taxon>Mycobacteriales</taxon>
        <taxon>Mycobacteriaceae</taxon>
        <taxon>Mycolicibacterium</taxon>
    </lineage>
</organism>
<accession>A0ABR5FMV7</accession>
<dbReference type="EMBL" id="LDPU01000003">
    <property type="protein sequence ID" value="KLO47871.1"/>
    <property type="molecule type" value="Genomic_DNA"/>
</dbReference>
<dbReference type="InterPro" id="IPR011010">
    <property type="entry name" value="DNA_brk_join_enz"/>
</dbReference>
<dbReference type="CDD" id="cd00397">
    <property type="entry name" value="DNA_BRE_C"/>
    <property type="match status" value="1"/>
</dbReference>
<sequence length="774" mass="86969">MPLTPKQVRGATGLLRWLASLSGDTWQQRWITSGAEEREADWITEPALWLGAHTRRVGASALKAGFLVLVAAEVLSPSLMFFSSRKRDPDLTDIMTARRDPGGFAAIEAATDSDLWGSQPGRLARWQIAAILAAKGGGITDITVGDCVQLRQVEISLCLTGSRRYLFYAILRSAGVFTGGAPATLRRITSYGGQLTPEQLIDRYHVENGRIRDLLVDYLTERQPALDYTSLEGLARYLGSNFWRDLEIHHPGIESLKLSPEVASAWKERLRTKTTRRQLPDGTVTETVAPRGNYIPILHQVRAFYLDLAQWATEDPARWAPWAVPSPISATEVLLKKTFARRKARIDQRTRDLRPFLPTIVDAAAQRAQDARVRLEAALATDDDTFTVCGETFTRAVLSSRRGTRRQRTAAVDASGRKRHLLREENRAFWGWAAVEFLRHTGVRIEEMLETSHHSITQYQLPKTGEIIPLLHIAPSKTDQERLLVVSPELADVLATIITRVRGDSESIPLVPFYDEHERVWEPPSPLLFQWNDVGHRSALSTATIRTAIKEAFEATDVKDADGQPLYFRPHDFRRIFTTDAILNGMPPHIAQLLLGHKDINTTMGYKTIYPQEAINGHRAFIARRRALRPGEEYRTPTDAEWDEFLGHFERRKLALGDCGRAYGTSCQHEHSCIRCPVLRVDPAQRSRLETIRDNLSDRVAEAEEAGWLGEADGLRTSLAAAEEKLAELDHRARQQATVFLATPSLPEMTARTAADLRSEEFALGRSREFTLRP</sequence>
<keyword evidence="1" id="KW-0233">DNA recombination</keyword>
<evidence type="ECO:0000259" key="3">
    <source>
        <dbReference type="PROSITE" id="PS51898"/>
    </source>
</evidence>
<dbReference type="SUPFAM" id="SSF56349">
    <property type="entry name" value="DNA breaking-rejoining enzymes"/>
    <property type="match status" value="1"/>
</dbReference>
<comment type="caution">
    <text evidence="4">The sequence shown here is derived from an EMBL/GenBank/DDBJ whole genome shotgun (WGS) entry which is preliminary data.</text>
</comment>
<keyword evidence="2" id="KW-0175">Coiled coil</keyword>